<dbReference type="SUPFAM" id="SSF52540">
    <property type="entry name" value="P-loop containing nucleoside triphosphate hydrolases"/>
    <property type="match status" value="1"/>
</dbReference>
<dbReference type="EMBL" id="ABWP01000010">
    <property type="protein sequence ID" value="EEA86123.1"/>
    <property type="molecule type" value="Genomic_DNA"/>
</dbReference>
<dbReference type="PROSITE" id="PS00211">
    <property type="entry name" value="ABC_TRANSPORTER_1"/>
    <property type="match status" value="1"/>
</dbReference>
<dbReference type="InterPro" id="IPR017871">
    <property type="entry name" value="ABC_transporter-like_CS"/>
</dbReference>
<dbReference type="FunFam" id="3.40.50.300:FF:000032">
    <property type="entry name" value="Export ABC transporter ATP-binding protein"/>
    <property type="match status" value="1"/>
</dbReference>
<dbReference type="InterPro" id="IPR003593">
    <property type="entry name" value="AAA+_ATPase"/>
</dbReference>
<dbReference type="InterPro" id="IPR017911">
    <property type="entry name" value="MacB-like_ATP-bd"/>
</dbReference>
<dbReference type="Pfam" id="PF00005">
    <property type="entry name" value="ABC_tran"/>
    <property type="match status" value="1"/>
</dbReference>
<dbReference type="SMART" id="SM00382">
    <property type="entry name" value="AAA"/>
    <property type="match status" value="1"/>
</dbReference>
<dbReference type="InterPro" id="IPR003439">
    <property type="entry name" value="ABC_transporter-like_ATP-bd"/>
</dbReference>
<keyword evidence="7" id="KW-1185">Reference proteome</keyword>
<comment type="caution">
    <text evidence="6">The sequence shown here is derived from an EMBL/GenBank/DDBJ whole genome shotgun (WGS) entry which is preliminary data.</text>
</comment>
<dbReference type="Gene3D" id="3.40.50.300">
    <property type="entry name" value="P-loop containing nucleotide triphosphate hydrolases"/>
    <property type="match status" value="1"/>
</dbReference>
<accession>B6FWL6</accession>
<evidence type="ECO:0000313" key="6">
    <source>
        <dbReference type="EMBL" id="EEA86123.1"/>
    </source>
</evidence>
<dbReference type="PROSITE" id="PS50893">
    <property type="entry name" value="ABC_TRANSPORTER_2"/>
    <property type="match status" value="1"/>
</dbReference>
<reference evidence="6 7" key="1">
    <citation type="submission" date="2008-09" db="EMBL/GenBank/DDBJ databases">
        <authorList>
            <person name="Fulton L."/>
            <person name="Clifton S."/>
            <person name="Fulton B."/>
            <person name="Xu J."/>
            <person name="Minx P."/>
            <person name="Pepin K.H."/>
            <person name="Johnson M."/>
            <person name="Thiruvilangam P."/>
            <person name="Bhonagiri V."/>
            <person name="Nash W.E."/>
            <person name="Mardis E.R."/>
            <person name="Wilson R.K."/>
        </authorList>
    </citation>
    <scope>NUCLEOTIDE SEQUENCE [LARGE SCALE GENOMIC DNA]</scope>
    <source>
        <strain evidence="6 7">DSM 13275</strain>
    </source>
</reference>
<reference evidence="6 7" key="2">
    <citation type="submission" date="2008-10" db="EMBL/GenBank/DDBJ databases">
        <title>Draft genome sequence of Clostridium hiranonis (DSM 13275).</title>
        <authorList>
            <person name="Sudarsanam P."/>
            <person name="Ley R."/>
            <person name="Guruge J."/>
            <person name="Turnbaugh P.J."/>
            <person name="Mahowald M."/>
            <person name="Liep D."/>
            <person name="Gordon J."/>
        </authorList>
    </citation>
    <scope>NUCLEOTIDE SEQUENCE [LARGE SCALE GENOMIC DNA]</scope>
    <source>
        <strain evidence="6 7">DSM 13275</strain>
    </source>
</reference>
<dbReference type="GO" id="GO:0098796">
    <property type="term" value="C:membrane protein complex"/>
    <property type="evidence" value="ECO:0007669"/>
    <property type="project" value="UniProtKB-ARBA"/>
</dbReference>
<dbReference type="eggNOG" id="COG1136">
    <property type="taxonomic scope" value="Bacteria"/>
</dbReference>
<organism evidence="6 7">
    <name type="scientific">Peptacetobacter hiranonis (strain DSM 13275 / JCM 10541 / KCTC 15199 / TO-931)</name>
    <name type="common">Clostridium hiranonis</name>
    <dbReference type="NCBI Taxonomy" id="500633"/>
    <lineage>
        <taxon>Bacteria</taxon>
        <taxon>Bacillati</taxon>
        <taxon>Bacillota</taxon>
        <taxon>Clostridia</taxon>
        <taxon>Peptostreptococcales</taxon>
        <taxon>Peptostreptococcaceae</taxon>
        <taxon>Peptacetobacter</taxon>
    </lineage>
</organism>
<evidence type="ECO:0000256" key="1">
    <source>
        <dbReference type="ARBA" id="ARBA00005417"/>
    </source>
</evidence>
<keyword evidence="4 6" id="KW-0067">ATP-binding</keyword>
<feature type="domain" description="ABC transporter" evidence="5">
    <location>
        <begin position="10"/>
        <end position="236"/>
    </location>
</feature>
<protein>
    <submittedName>
        <fullName evidence="6">ABC transporter, ATP-binding protein</fullName>
    </submittedName>
</protein>
<evidence type="ECO:0000313" key="7">
    <source>
        <dbReference type="Proteomes" id="UP000003178"/>
    </source>
</evidence>
<dbReference type="STRING" id="500633.CLOHIR_00265"/>
<proteinExistence type="inferred from homology"/>
<dbReference type="OrthoDB" id="9802264at2"/>
<gene>
    <name evidence="6" type="ORF">CLOHIR_00265</name>
</gene>
<dbReference type="PANTHER" id="PTHR42798:SF6">
    <property type="entry name" value="CELL DIVISION ATP-BINDING PROTEIN FTSE"/>
    <property type="match status" value="1"/>
</dbReference>
<dbReference type="GO" id="GO:0022857">
    <property type="term" value="F:transmembrane transporter activity"/>
    <property type="evidence" value="ECO:0007669"/>
    <property type="project" value="UniProtKB-ARBA"/>
</dbReference>
<dbReference type="PANTHER" id="PTHR42798">
    <property type="entry name" value="LIPOPROTEIN-RELEASING SYSTEM ATP-BINDING PROTEIN LOLD"/>
    <property type="match status" value="1"/>
</dbReference>
<keyword evidence="3" id="KW-0547">Nucleotide-binding</keyword>
<sequence length="236" mass="26255">MKDLNLVESLEVCNLKKYYGKDESLVRAVDGIDLKIEKGKFTSIIGASGSGKSTLLHCMAGLDKPTSGEVKLGTKSLYDYNDNELSKIRRKKFGFIFQSFNLIPVINVYDNIVLPILLDGGKEDKVYIDRIIKAVGLTDQIKKFPNELSGGQQQRVAIARALSNKPAIIFADEPTGNLDSKTTQEVMDLLSDTVKEFKRTLVMITHNQEIAETADRIITISDGKIIKDTNDLKENK</sequence>
<dbReference type="Proteomes" id="UP000003178">
    <property type="component" value="Unassembled WGS sequence"/>
</dbReference>
<dbReference type="AlphaFoldDB" id="B6FWL6"/>
<dbReference type="GO" id="GO:0016887">
    <property type="term" value="F:ATP hydrolysis activity"/>
    <property type="evidence" value="ECO:0007669"/>
    <property type="project" value="InterPro"/>
</dbReference>
<dbReference type="InterPro" id="IPR027417">
    <property type="entry name" value="P-loop_NTPase"/>
</dbReference>
<evidence type="ECO:0000259" key="5">
    <source>
        <dbReference type="PROSITE" id="PS50893"/>
    </source>
</evidence>
<evidence type="ECO:0000256" key="4">
    <source>
        <dbReference type="ARBA" id="ARBA00022840"/>
    </source>
</evidence>
<dbReference type="CDD" id="cd03255">
    <property type="entry name" value="ABC_MJ0796_LolCDE_FtsE"/>
    <property type="match status" value="1"/>
</dbReference>
<keyword evidence="2" id="KW-0813">Transport</keyword>
<dbReference type="RefSeq" id="WP_006439186.1">
    <property type="nucleotide sequence ID" value="NZ_DS995355.1"/>
</dbReference>
<dbReference type="HOGENOM" id="CLU_000604_1_22_9"/>
<evidence type="ECO:0000256" key="3">
    <source>
        <dbReference type="ARBA" id="ARBA00022741"/>
    </source>
</evidence>
<comment type="similarity">
    <text evidence="1">Belongs to the ABC transporter superfamily.</text>
</comment>
<evidence type="ECO:0000256" key="2">
    <source>
        <dbReference type="ARBA" id="ARBA00022448"/>
    </source>
</evidence>
<name>B6FWL6_PEPHT</name>
<dbReference type="GO" id="GO:0005524">
    <property type="term" value="F:ATP binding"/>
    <property type="evidence" value="ECO:0007669"/>
    <property type="project" value="UniProtKB-KW"/>
</dbReference>